<dbReference type="RefSeq" id="WP_071554356.1">
    <property type="nucleotide sequence ID" value="NZ_CP017886.1"/>
</dbReference>
<evidence type="ECO:0000313" key="2">
    <source>
        <dbReference type="EMBL" id="APC18309.1"/>
    </source>
</evidence>
<gene>
    <name evidence="2" type="ORF">BLL42_22245</name>
</gene>
<dbReference type="GeneID" id="46911004"/>
<accession>A0A1J0EQ77</accession>
<name>A0A1J0EQ77_9PSED</name>
<dbReference type="AlphaFoldDB" id="A0A1J0EQ77"/>
<proteinExistence type="predicted"/>
<evidence type="ECO:0000313" key="3">
    <source>
        <dbReference type="Proteomes" id="UP000182567"/>
    </source>
</evidence>
<dbReference type="EMBL" id="CP017886">
    <property type="protein sequence ID" value="APC18309.1"/>
    <property type="molecule type" value="Genomic_DNA"/>
</dbReference>
<dbReference type="Pfam" id="PF08722">
    <property type="entry name" value="Tn7_TnsA-like_N"/>
    <property type="match status" value="1"/>
</dbReference>
<protein>
    <recommendedName>
        <fullName evidence="1">TnsA endonuclease N-terminal domain-containing protein</fullName>
    </recommendedName>
</protein>
<reference evidence="3" key="1">
    <citation type="submission" date="2016-10" db="EMBL/GenBank/DDBJ databases">
        <title>Pseudomonas frederiksbergensis ERGS4:02 complete genome.</title>
        <authorList>
            <person name="Kumar R."/>
            <person name="Acharya V."/>
            <person name="Singh D."/>
        </authorList>
    </citation>
    <scope>NUCLEOTIDE SEQUENCE [LARGE SCALE GENOMIC DNA]</scope>
    <source>
        <strain evidence="3">ERGS4:02</strain>
    </source>
</reference>
<evidence type="ECO:0000259" key="1">
    <source>
        <dbReference type="Pfam" id="PF08722"/>
    </source>
</evidence>
<dbReference type="Proteomes" id="UP000182567">
    <property type="component" value="Chromosome"/>
</dbReference>
<sequence>MWDEREWLNGERAPARSVRRSHPGYHRIYFPSQKNHHNVLCEGALEAAYCVWLEWDADVRAYYAQPHTFRWRAEGRAMRYTPDFFVQHRDSANHFTEVKYDFTRLTDRHREKLASFSQLCRTMETTLKLADRQQLVEQSKFKNLRYLYFRSLGVTQREQDYLTDYLNHCEARTTIRAILSNSYPPTARSICHRLFSGESLANLDDPLTLDTQISQRDPL</sequence>
<dbReference type="OrthoDB" id="7008701at2"/>
<dbReference type="Gene3D" id="3.40.91.30">
    <property type="match status" value="1"/>
</dbReference>
<dbReference type="InterPro" id="IPR014833">
    <property type="entry name" value="TnsA_N"/>
</dbReference>
<organism evidence="2 3">
    <name type="scientific">Pseudomonas frederiksbergensis</name>
    <dbReference type="NCBI Taxonomy" id="104087"/>
    <lineage>
        <taxon>Bacteria</taxon>
        <taxon>Pseudomonadati</taxon>
        <taxon>Pseudomonadota</taxon>
        <taxon>Gammaproteobacteria</taxon>
        <taxon>Pseudomonadales</taxon>
        <taxon>Pseudomonadaceae</taxon>
        <taxon>Pseudomonas</taxon>
    </lineage>
</organism>
<feature type="domain" description="TnsA endonuclease N-terminal" evidence="1">
    <location>
        <begin position="56"/>
        <end position="125"/>
    </location>
</feature>